<feature type="region of interest" description="Disordered" evidence="1">
    <location>
        <begin position="80"/>
        <end position="144"/>
    </location>
</feature>
<evidence type="ECO:0000256" key="1">
    <source>
        <dbReference type="SAM" id="MobiDB-lite"/>
    </source>
</evidence>
<dbReference type="Proteomes" id="UP001177670">
    <property type="component" value="Unassembled WGS sequence"/>
</dbReference>
<feature type="compositionally biased region" description="Polar residues" evidence="1">
    <location>
        <begin position="128"/>
        <end position="138"/>
    </location>
</feature>
<evidence type="ECO:0000313" key="2">
    <source>
        <dbReference type="EMBL" id="KAK1125948.1"/>
    </source>
</evidence>
<accession>A0AA40FW41</accession>
<dbReference type="EMBL" id="JAHYIQ010000015">
    <property type="protein sequence ID" value="KAK1125948.1"/>
    <property type="molecule type" value="Genomic_DNA"/>
</dbReference>
<feature type="region of interest" description="Disordered" evidence="1">
    <location>
        <begin position="34"/>
        <end position="67"/>
    </location>
</feature>
<protein>
    <submittedName>
        <fullName evidence="2">Uncharacterized protein</fullName>
    </submittedName>
</protein>
<organism evidence="2 3">
    <name type="scientific">Melipona bicolor</name>
    <dbReference type="NCBI Taxonomy" id="60889"/>
    <lineage>
        <taxon>Eukaryota</taxon>
        <taxon>Metazoa</taxon>
        <taxon>Ecdysozoa</taxon>
        <taxon>Arthropoda</taxon>
        <taxon>Hexapoda</taxon>
        <taxon>Insecta</taxon>
        <taxon>Pterygota</taxon>
        <taxon>Neoptera</taxon>
        <taxon>Endopterygota</taxon>
        <taxon>Hymenoptera</taxon>
        <taxon>Apocrita</taxon>
        <taxon>Aculeata</taxon>
        <taxon>Apoidea</taxon>
        <taxon>Anthophila</taxon>
        <taxon>Apidae</taxon>
        <taxon>Melipona</taxon>
    </lineage>
</organism>
<name>A0AA40FW41_9HYME</name>
<dbReference type="AlphaFoldDB" id="A0AA40FW41"/>
<feature type="compositionally biased region" description="Basic and acidic residues" evidence="1">
    <location>
        <begin position="51"/>
        <end position="67"/>
    </location>
</feature>
<evidence type="ECO:0000313" key="3">
    <source>
        <dbReference type="Proteomes" id="UP001177670"/>
    </source>
</evidence>
<feature type="compositionally biased region" description="Basic and acidic residues" evidence="1">
    <location>
        <begin position="94"/>
        <end position="107"/>
    </location>
</feature>
<sequence length="144" mass="16628">MKQTRRAKYLSFAPFISKSVSRLKHNAVDHVINNVPRSEGSRPTGGVNHTEGYELRFEREPPTETKGKCVLWQPMDTSSVLYERGTKERKKERKKEGRKERRKEGRNRVMCSGESEGRKTRSEENETQVEGNCEQESALSGKRE</sequence>
<keyword evidence="3" id="KW-1185">Reference proteome</keyword>
<proteinExistence type="predicted"/>
<reference evidence="2" key="1">
    <citation type="submission" date="2021-10" db="EMBL/GenBank/DDBJ databases">
        <title>Melipona bicolor Genome sequencing and assembly.</title>
        <authorList>
            <person name="Araujo N.S."/>
            <person name="Arias M.C."/>
        </authorList>
    </citation>
    <scope>NUCLEOTIDE SEQUENCE</scope>
    <source>
        <strain evidence="2">USP_2M_L1-L4_2017</strain>
        <tissue evidence="2">Whole body</tissue>
    </source>
</reference>
<feature type="compositionally biased region" description="Basic and acidic residues" evidence="1">
    <location>
        <begin position="115"/>
        <end position="124"/>
    </location>
</feature>
<gene>
    <name evidence="2" type="ORF">K0M31_005481</name>
</gene>
<comment type="caution">
    <text evidence="2">The sequence shown here is derived from an EMBL/GenBank/DDBJ whole genome shotgun (WGS) entry which is preliminary data.</text>
</comment>